<dbReference type="AlphaFoldDB" id="A0A225WKD1"/>
<evidence type="ECO:0000256" key="4">
    <source>
        <dbReference type="ARBA" id="ARBA00022525"/>
    </source>
</evidence>
<dbReference type="Proteomes" id="UP000198211">
    <property type="component" value="Unassembled WGS sequence"/>
</dbReference>
<reference evidence="10" key="1">
    <citation type="submission" date="2017-03" db="EMBL/GenBank/DDBJ databases">
        <title>Phytopthora megakarya and P. palmivora, two closely related causual agents of cacao black pod achieved similar genome size and gene model numbers by different mechanisms.</title>
        <authorList>
            <person name="Ali S."/>
            <person name="Shao J."/>
            <person name="Larry D.J."/>
            <person name="Kronmiller B."/>
            <person name="Shen D."/>
            <person name="Strem M.D."/>
            <person name="Melnick R.L."/>
            <person name="Guiltinan M.J."/>
            <person name="Tyler B.M."/>
            <person name="Meinhardt L.W."/>
            <person name="Bailey B.A."/>
        </authorList>
    </citation>
    <scope>NUCLEOTIDE SEQUENCE [LARGE SCALE GENOMIC DNA]</scope>
    <source>
        <strain evidence="10">zdho120</strain>
    </source>
</reference>
<feature type="domain" description="RxLR effector PexRD54 WY" evidence="8">
    <location>
        <begin position="302"/>
        <end position="343"/>
    </location>
</feature>
<dbReference type="GO" id="GO:0005576">
    <property type="term" value="C:extracellular region"/>
    <property type="evidence" value="ECO:0007669"/>
    <property type="project" value="UniProtKB-SubCell"/>
</dbReference>
<evidence type="ECO:0000256" key="7">
    <source>
        <dbReference type="SAM" id="MobiDB-lite"/>
    </source>
</evidence>
<comment type="caution">
    <text evidence="9">The sequence shown here is derived from an EMBL/GenBank/DDBJ whole genome shotgun (WGS) entry which is preliminary data.</text>
</comment>
<evidence type="ECO:0000313" key="9">
    <source>
        <dbReference type="EMBL" id="OWZ18163.1"/>
    </source>
</evidence>
<organism evidence="9 10">
    <name type="scientific">Phytophthora megakarya</name>
    <dbReference type="NCBI Taxonomy" id="4795"/>
    <lineage>
        <taxon>Eukaryota</taxon>
        <taxon>Sar</taxon>
        <taxon>Stramenopiles</taxon>
        <taxon>Oomycota</taxon>
        <taxon>Peronosporomycetes</taxon>
        <taxon>Peronosporales</taxon>
        <taxon>Peronosporaceae</taxon>
        <taxon>Phytophthora</taxon>
    </lineage>
</organism>
<feature type="region of interest" description="Disordered" evidence="7">
    <location>
        <begin position="14"/>
        <end position="33"/>
    </location>
</feature>
<evidence type="ECO:0000256" key="6">
    <source>
        <dbReference type="ARBA" id="ARBA00023026"/>
    </source>
</evidence>
<dbReference type="STRING" id="4795.A0A225WKD1"/>
<dbReference type="Pfam" id="PF22748">
    <property type="entry name" value="PexRD54_WY"/>
    <property type="match status" value="3"/>
</dbReference>
<dbReference type="GO" id="GO:0043657">
    <property type="term" value="C:host cell"/>
    <property type="evidence" value="ECO:0007669"/>
    <property type="project" value="UniProtKB-SubCell"/>
</dbReference>
<proteinExistence type="inferred from homology"/>
<keyword evidence="5" id="KW-0732">Signal</keyword>
<evidence type="ECO:0000313" key="10">
    <source>
        <dbReference type="Proteomes" id="UP000198211"/>
    </source>
</evidence>
<accession>A0A225WKD1</accession>
<protein>
    <submittedName>
        <fullName evidence="9">RxLR effector protein</fullName>
    </submittedName>
</protein>
<dbReference type="EMBL" id="NBNE01000632">
    <property type="protein sequence ID" value="OWZ18163.1"/>
    <property type="molecule type" value="Genomic_DNA"/>
</dbReference>
<sequence>MTMRLQSSSLYGIPTKRTLRTRNDQTKDNGEQYEARGISPTAVESLTKSNSFKVDSELLQKWLDGGKSTDEVFKLLKLDNVVDNVLAHPKLQSYLDYMRIIQAAKADDATAKVAKQLEVEQIQRWLLHEKTPDDIFDLLKLDQMRYDLFEKPELLTWVKYVDEYNKMYPKREVSLFENMRPLVDESALVPMLITAKGISSTERIALRVQAEQTTYWLKTKKTPENIFLLLRLDKEEGNLLANPIFDAWIKYADDFRDMYPKESLNAIAMMEDFFTKQKIASMIADAANSPNTKTLAHRLNTEQLNNWITSKKSPVALFSDLELTKAGDKIFQDPVISIWLKYVELYNEKMPKNKRTSVVYLLKNRFGFERLGGMLVDVEKNGGSISTSQVSKMLDSLSLRMATNTVKPEEMYKWLHVEDRPITDKIRQTYNIYKEKYAKALAEAKARAEAEAEAMAMVG</sequence>
<evidence type="ECO:0000256" key="2">
    <source>
        <dbReference type="ARBA" id="ARBA00004613"/>
    </source>
</evidence>
<dbReference type="InterPro" id="IPR054463">
    <property type="entry name" value="PexRD54_WY"/>
</dbReference>
<keyword evidence="10" id="KW-1185">Reference proteome</keyword>
<dbReference type="OrthoDB" id="126945at2759"/>
<feature type="domain" description="RxLR effector PexRD54 WY" evidence="8">
    <location>
        <begin position="212"/>
        <end position="251"/>
    </location>
</feature>
<gene>
    <name evidence="9" type="ORF">PHMEG_0007791</name>
</gene>
<comment type="subcellular location">
    <subcellularLocation>
        <location evidence="1">Host cell</location>
    </subcellularLocation>
    <subcellularLocation>
        <location evidence="2">Secreted</location>
    </subcellularLocation>
</comment>
<keyword evidence="4" id="KW-0964">Secreted</keyword>
<evidence type="ECO:0000256" key="5">
    <source>
        <dbReference type="ARBA" id="ARBA00022729"/>
    </source>
</evidence>
<keyword evidence="6" id="KW-0843">Virulence</keyword>
<evidence type="ECO:0000259" key="8">
    <source>
        <dbReference type="Pfam" id="PF22748"/>
    </source>
</evidence>
<feature type="domain" description="RxLR effector PexRD54 WY" evidence="8">
    <location>
        <begin position="120"/>
        <end position="161"/>
    </location>
</feature>
<comment type="similarity">
    <text evidence="3">Belongs to the RxLR effector family.</text>
</comment>
<evidence type="ECO:0000256" key="3">
    <source>
        <dbReference type="ARBA" id="ARBA00010400"/>
    </source>
</evidence>
<feature type="compositionally biased region" description="Basic and acidic residues" evidence="7">
    <location>
        <begin position="21"/>
        <end position="33"/>
    </location>
</feature>
<evidence type="ECO:0000256" key="1">
    <source>
        <dbReference type="ARBA" id="ARBA00004340"/>
    </source>
</evidence>
<name>A0A225WKD1_9STRA</name>